<dbReference type="EMBL" id="JANBPK010001480">
    <property type="protein sequence ID" value="KAJ2922661.1"/>
    <property type="molecule type" value="Genomic_DNA"/>
</dbReference>
<evidence type="ECO:0000259" key="6">
    <source>
        <dbReference type="Pfam" id="PF01764"/>
    </source>
</evidence>
<proteinExistence type="inferred from homology"/>
<dbReference type="SUPFAM" id="SSF53474">
    <property type="entry name" value="alpha/beta-Hydrolases"/>
    <property type="match status" value="1"/>
</dbReference>
<protein>
    <recommendedName>
        <fullName evidence="6">Fungal lipase-type domain-containing protein</fullName>
    </recommendedName>
</protein>
<comment type="similarity">
    <text evidence="2">Belongs to the AB hydrolase superfamily. Lipase family. Class 3 subfamily.</text>
</comment>
<keyword evidence="5" id="KW-1133">Transmembrane helix</keyword>
<evidence type="ECO:0000256" key="2">
    <source>
        <dbReference type="ARBA" id="ARBA00043996"/>
    </source>
</evidence>
<dbReference type="PANTHER" id="PTHR45856">
    <property type="entry name" value="ALPHA/BETA-HYDROLASES SUPERFAMILY PROTEIN"/>
    <property type="match status" value="1"/>
</dbReference>
<keyword evidence="5" id="KW-0472">Membrane</keyword>
<evidence type="ECO:0000313" key="8">
    <source>
        <dbReference type="Proteomes" id="UP001140091"/>
    </source>
</evidence>
<dbReference type="PANTHER" id="PTHR45856:SF25">
    <property type="entry name" value="FUNGAL LIPASE-LIKE DOMAIN-CONTAINING PROTEIN"/>
    <property type="match status" value="1"/>
</dbReference>
<sequence>MATHRFIGGAIAIIATVYLSIQIPGVSLRTITYGSPRVGNQAFVDLVNERAVMNRIDNKNDPVPILPPRFLNFTHTEGEIHIVNSDAWVSCPGQENSNSQCTNGYVPNILAGEVGDHQGPYDGVALGPC</sequence>
<gene>
    <name evidence="7" type="ORF">H1R20_g14448</name>
</gene>
<dbReference type="GO" id="GO:0006629">
    <property type="term" value="P:lipid metabolic process"/>
    <property type="evidence" value="ECO:0007669"/>
    <property type="project" value="InterPro"/>
</dbReference>
<dbReference type="InterPro" id="IPR051218">
    <property type="entry name" value="Sec_MonoDiacylglyc_Lipase"/>
</dbReference>
<comment type="catalytic activity">
    <reaction evidence="4">
        <text>a monoacylglycerol + H2O = glycerol + a fatty acid + H(+)</text>
        <dbReference type="Rhea" id="RHEA:15245"/>
        <dbReference type="ChEBI" id="CHEBI:15377"/>
        <dbReference type="ChEBI" id="CHEBI:15378"/>
        <dbReference type="ChEBI" id="CHEBI:17408"/>
        <dbReference type="ChEBI" id="CHEBI:17754"/>
        <dbReference type="ChEBI" id="CHEBI:28868"/>
    </reaction>
</comment>
<feature type="domain" description="Fungal lipase-type" evidence="6">
    <location>
        <begin position="7"/>
        <end position="69"/>
    </location>
</feature>
<dbReference type="InterPro" id="IPR002921">
    <property type="entry name" value="Fungal_lipase-type"/>
</dbReference>
<evidence type="ECO:0000256" key="4">
    <source>
        <dbReference type="ARBA" id="ARBA00048461"/>
    </source>
</evidence>
<dbReference type="AlphaFoldDB" id="A0A9W8IST0"/>
<organism evidence="7 8">
    <name type="scientific">Candolleomyces eurysporus</name>
    <dbReference type="NCBI Taxonomy" id="2828524"/>
    <lineage>
        <taxon>Eukaryota</taxon>
        <taxon>Fungi</taxon>
        <taxon>Dikarya</taxon>
        <taxon>Basidiomycota</taxon>
        <taxon>Agaricomycotina</taxon>
        <taxon>Agaricomycetes</taxon>
        <taxon>Agaricomycetidae</taxon>
        <taxon>Agaricales</taxon>
        <taxon>Agaricineae</taxon>
        <taxon>Psathyrellaceae</taxon>
        <taxon>Candolleomyces</taxon>
    </lineage>
</organism>
<dbReference type="Proteomes" id="UP001140091">
    <property type="component" value="Unassembled WGS sequence"/>
</dbReference>
<dbReference type="OrthoDB" id="426718at2759"/>
<dbReference type="Gene3D" id="3.40.50.1820">
    <property type="entry name" value="alpha/beta hydrolase"/>
    <property type="match status" value="1"/>
</dbReference>
<evidence type="ECO:0000256" key="3">
    <source>
        <dbReference type="ARBA" id="ARBA00047591"/>
    </source>
</evidence>
<evidence type="ECO:0000256" key="1">
    <source>
        <dbReference type="ARBA" id="ARBA00023157"/>
    </source>
</evidence>
<dbReference type="InterPro" id="IPR029058">
    <property type="entry name" value="AB_hydrolase_fold"/>
</dbReference>
<dbReference type="Pfam" id="PF01764">
    <property type="entry name" value="Lipase_3"/>
    <property type="match status" value="1"/>
</dbReference>
<name>A0A9W8IST0_9AGAR</name>
<feature type="transmembrane region" description="Helical" evidence="5">
    <location>
        <begin position="6"/>
        <end position="28"/>
    </location>
</feature>
<reference evidence="7" key="1">
    <citation type="submission" date="2022-06" db="EMBL/GenBank/DDBJ databases">
        <title>Genome Sequence of Candolleomyces eurysporus.</title>
        <authorList>
            <person name="Buettner E."/>
        </authorList>
    </citation>
    <scope>NUCLEOTIDE SEQUENCE</scope>
    <source>
        <strain evidence="7">VTCC 930004</strain>
    </source>
</reference>
<keyword evidence="8" id="KW-1185">Reference proteome</keyword>
<accession>A0A9W8IST0</accession>
<feature type="non-terminal residue" evidence="7">
    <location>
        <position position="129"/>
    </location>
</feature>
<keyword evidence="1" id="KW-1015">Disulfide bond</keyword>
<comment type="caution">
    <text evidence="7">The sequence shown here is derived from an EMBL/GenBank/DDBJ whole genome shotgun (WGS) entry which is preliminary data.</text>
</comment>
<comment type="catalytic activity">
    <reaction evidence="3">
        <text>a diacylglycerol + H2O = a monoacylglycerol + a fatty acid + H(+)</text>
        <dbReference type="Rhea" id="RHEA:32731"/>
        <dbReference type="ChEBI" id="CHEBI:15377"/>
        <dbReference type="ChEBI" id="CHEBI:15378"/>
        <dbReference type="ChEBI" id="CHEBI:17408"/>
        <dbReference type="ChEBI" id="CHEBI:18035"/>
        <dbReference type="ChEBI" id="CHEBI:28868"/>
    </reaction>
</comment>
<evidence type="ECO:0000256" key="5">
    <source>
        <dbReference type="SAM" id="Phobius"/>
    </source>
</evidence>
<keyword evidence="5" id="KW-0812">Transmembrane</keyword>
<evidence type="ECO:0000313" key="7">
    <source>
        <dbReference type="EMBL" id="KAJ2922661.1"/>
    </source>
</evidence>